<feature type="compositionally biased region" description="Low complexity" evidence="1">
    <location>
        <begin position="239"/>
        <end position="259"/>
    </location>
</feature>
<name>A0AAV8R0M2_ENSVE</name>
<evidence type="ECO:0000313" key="4">
    <source>
        <dbReference type="Proteomes" id="UP001222027"/>
    </source>
</evidence>
<dbReference type="Proteomes" id="UP001222027">
    <property type="component" value="Unassembled WGS sequence"/>
</dbReference>
<feature type="compositionally biased region" description="Low complexity" evidence="1">
    <location>
        <begin position="126"/>
        <end position="160"/>
    </location>
</feature>
<keyword evidence="2" id="KW-0472">Membrane</keyword>
<dbReference type="EMBL" id="JAQQAF010000005">
    <property type="protein sequence ID" value="KAJ8486082.1"/>
    <property type="molecule type" value="Genomic_DNA"/>
</dbReference>
<keyword evidence="2" id="KW-0812">Transmembrane</keyword>
<sequence>MEKQDGPCWAPTSAAGSLSGVITRVVRPRLPPLAPGRHSVPFEARRHWHRPTRCRLAGELGPLPPHGVRTHPSSFPIKQDLLPLFLPRHCPIHRSLILQLRFRWKMYRATALVVLFVAAAGFAAAADAPAPGPNAKTEQPAPTHSPAKSPTTAPTPANSPVAGPANAPATLAPAVSGPANAAPANAPGPATAQGPAAPAPTTTTSPSSSPAAAPGPNTYDDEDDIPTDGPIPGSPPALSPELSAAASPEDDLSPTATTSGAGASLAAGTAFGALSAVLVAVFAF</sequence>
<protein>
    <submittedName>
        <fullName evidence="3">Uncharacterized protein</fullName>
    </submittedName>
</protein>
<feature type="transmembrane region" description="Helical" evidence="2">
    <location>
        <begin position="106"/>
        <end position="126"/>
    </location>
</feature>
<reference evidence="3 4" key="1">
    <citation type="submission" date="2022-12" db="EMBL/GenBank/DDBJ databases">
        <title>Chromosome-scale assembly of the Ensete ventricosum genome.</title>
        <authorList>
            <person name="Dussert Y."/>
            <person name="Stocks J."/>
            <person name="Wendawek A."/>
            <person name="Woldeyes F."/>
            <person name="Nichols R.A."/>
            <person name="Borrell J.S."/>
        </authorList>
    </citation>
    <scope>NUCLEOTIDE SEQUENCE [LARGE SCALE GENOMIC DNA]</scope>
    <source>
        <strain evidence="4">cv. Maze</strain>
        <tissue evidence="3">Seeds</tissue>
    </source>
</reference>
<proteinExistence type="predicted"/>
<evidence type="ECO:0000256" key="2">
    <source>
        <dbReference type="SAM" id="Phobius"/>
    </source>
</evidence>
<feature type="transmembrane region" description="Helical" evidence="2">
    <location>
        <begin position="261"/>
        <end position="283"/>
    </location>
</feature>
<organism evidence="3 4">
    <name type="scientific">Ensete ventricosum</name>
    <name type="common">Abyssinian banana</name>
    <name type="synonym">Musa ensete</name>
    <dbReference type="NCBI Taxonomy" id="4639"/>
    <lineage>
        <taxon>Eukaryota</taxon>
        <taxon>Viridiplantae</taxon>
        <taxon>Streptophyta</taxon>
        <taxon>Embryophyta</taxon>
        <taxon>Tracheophyta</taxon>
        <taxon>Spermatophyta</taxon>
        <taxon>Magnoliopsida</taxon>
        <taxon>Liliopsida</taxon>
        <taxon>Zingiberales</taxon>
        <taxon>Musaceae</taxon>
        <taxon>Ensete</taxon>
    </lineage>
</organism>
<gene>
    <name evidence="3" type="ORF">OPV22_018567</name>
</gene>
<accession>A0AAV8R0M2</accession>
<comment type="caution">
    <text evidence="3">The sequence shown here is derived from an EMBL/GenBank/DDBJ whole genome shotgun (WGS) entry which is preliminary data.</text>
</comment>
<keyword evidence="4" id="KW-1185">Reference proteome</keyword>
<evidence type="ECO:0000313" key="3">
    <source>
        <dbReference type="EMBL" id="KAJ8486082.1"/>
    </source>
</evidence>
<evidence type="ECO:0000256" key="1">
    <source>
        <dbReference type="SAM" id="MobiDB-lite"/>
    </source>
</evidence>
<dbReference type="AlphaFoldDB" id="A0AAV8R0M2"/>
<keyword evidence="2" id="KW-1133">Transmembrane helix</keyword>
<feature type="region of interest" description="Disordered" evidence="1">
    <location>
        <begin position="126"/>
        <end position="259"/>
    </location>
</feature>
<feature type="compositionally biased region" description="Low complexity" evidence="1">
    <location>
        <begin position="172"/>
        <end position="218"/>
    </location>
</feature>